<dbReference type="HAMAP" id="MF_01124">
    <property type="entry name" value="MecA"/>
    <property type="match status" value="1"/>
</dbReference>
<name>A0ABV2GBK2_9BACL</name>
<dbReference type="PANTHER" id="PTHR39161">
    <property type="entry name" value="ADAPTER PROTEIN MECA"/>
    <property type="match status" value="1"/>
</dbReference>
<evidence type="ECO:0000256" key="1">
    <source>
        <dbReference type="ARBA" id="ARBA00005397"/>
    </source>
</evidence>
<organism evidence="3 4">
    <name type="scientific">Bhargavaea ullalensis</name>
    <dbReference type="NCBI Taxonomy" id="1265685"/>
    <lineage>
        <taxon>Bacteria</taxon>
        <taxon>Bacillati</taxon>
        <taxon>Bacillota</taxon>
        <taxon>Bacilli</taxon>
        <taxon>Bacillales</taxon>
        <taxon>Caryophanaceae</taxon>
        <taxon>Bhargavaea</taxon>
    </lineage>
</organism>
<keyword evidence="4" id="KW-1185">Reference proteome</keyword>
<comment type="subunit">
    <text evidence="2">Homodimer.</text>
</comment>
<dbReference type="RefSeq" id="WP_354197017.1">
    <property type="nucleotide sequence ID" value="NZ_JBEPLW010000010.1"/>
</dbReference>
<sequence length="221" mass="26259">MEIERINENTVKFFISYIDIEERGFTRDEIWYNRDRSEELFWEMMEEVDDESDFAIEGPLWIQVHAMDKGLEVTVTKAQVTRDGKQLEPPFGQDDRRRMYGQDESSYADLHDLDQYMPEFRQEEDEWSDVTFSVGDFDDLIPLSQVLKGEPLRTSLYLFEDRYYLHIGFDELPGDEEDLEDIHSILQEYVRRSNVTIHRLEEYGKVIIADDVFGTISQHFG</sequence>
<dbReference type="NCBIfam" id="NF002644">
    <property type="entry name" value="PRK02315.1-5"/>
    <property type="match status" value="1"/>
</dbReference>
<comment type="similarity">
    <text evidence="1 2">Belongs to the MecA family.</text>
</comment>
<protein>
    <recommendedName>
        <fullName evidence="2">Adapter protein MecA</fullName>
    </recommendedName>
</protein>
<dbReference type="InterPro" id="IPR008681">
    <property type="entry name" value="Neg-reg_MecA"/>
</dbReference>
<proteinExistence type="inferred from homology"/>
<comment type="domain">
    <text evidence="2">The N-terminal domain probably binds unfolded/aggregated proteins; the C-terminal domain interacts with ClpC.</text>
</comment>
<reference evidence="3 4" key="1">
    <citation type="submission" date="2024-06" db="EMBL/GenBank/DDBJ databases">
        <title>Genomic Encyclopedia of Type Strains, Phase IV (KMG-IV): sequencing the most valuable type-strain genomes for metagenomic binning, comparative biology and taxonomic classification.</title>
        <authorList>
            <person name="Goeker M."/>
        </authorList>
    </citation>
    <scope>NUCLEOTIDE SEQUENCE [LARGE SCALE GENOMIC DNA]</scope>
    <source>
        <strain evidence="3 4">DSM 26128</strain>
    </source>
</reference>
<dbReference type="PANTHER" id="PTHR39161:SF1">
    <property type="entry name" value="ADAPTER PROTEIN MECA 1"/>
    <property type="match status" value="1"/>
</dbReference>
<evidence type="ECO:0000256" key="2">
    <source>
        <dbReference type="HAMAP-Rule" id="MF_01124"/>
    </source>
</evidence>
<evidence type="ECO:0000313" key="4">
    <source>
        <dbReference type="Proteomes" id="UP001549099"/>
    </source>
</evidence>
<gene>
    <name evidence="2" type="primary">mecA</name>
    <name evidence="3" type="ORF">ABID49_001571</name>
</gene>
<accession>A0ABV2GBK2</accession>
<dbReference type="PIRSF" id="PIRSF029008">
    <property type="entry name" value="MecA"/>
    <property type="match status" value="1"/>
</dbReference>
<dbReference type="Proteomes" id="UP001549099">
    <property type="component" value="Unassembled WGS sequence"/>
</dbReference>
<dbReference type="Pfam" id="PF05389">
    <property type="entry name" value="MecA"/>
    <property type="match status" value="1"/>
</dbReference>
<dbReference type="InterPro" id="IPR038471">
    <property type="entry name" value="MecA_C_sf"/>
</dbReference>
<dbReference type="EMBL" id="JBEPLW010000010">
    <property type="protein sequence ID" value="MET3575666.1"/>
    <property type="molecule type" value="Genomic_DNA"/>
</dbReference>
<evidence type="ECO:0000313" key="3">
    <source>
        <dbReference type="EMBL" id="MET3575666.1"/>
    </source>
</evidence>
<dbReference type="Gene3D" id="3.30.70.1950">
    <property type="match status" value="1"/>
</dbReference>
<comment type="function">
    <text evidence="2">Enables the recognition and targeting of unfolded and aggregated proteins to the ClpC protease or to other proteins involved in proteolysis.</text>
</comment>
<comment type="caution">
    <text evidence="3">The sequence shown here is derived from an EMBL/GenBank/DDBJ whole genome shotgun (WGS) entry which is preliminary data.</text>
</comment>